<reference evidence="6" key="1">
    <citation type="submission" date="2021-02" db="EMBL/GenBank/DDBJ databases">
        <title>Draft genome sequence of Microbispora sp. RL4-1S isolated from rice leaves in Thailand.</title>
        <authorList>
            <person name="Muangham S."/>
            <person name="Duangmal K."/>
        </authorList>
    </citation>
    <scope>NUCLEOTIDE SEQUENCE</scope>
    <source>
        <strain evidence="6">RL4-1S</strain>
    </source>
</reference>
<evidence type="ECO:0000259" key="5">
    <source>
        <dbReference type="Pfam" id="PF13579"/>
    </source>
</evidence>
<dbReference type="Pfam" id="PF13579">
    <property type="entry name" value="Glyco_trans_4_4"/>
    <property type="match status" value="1"/>
</dbReference>
<evidence type="ECO:0000256" key="1">
    <source>
        <dbReference type="ARBA" id="ARBA00022676"/>
    </source>
</evidence>
<dbReference type="SUPFAM" id="SSF53756">
    <property type="entry name" value="UDP-Glycosyltransferase/glycogen phosphorylase"/>
    <property type="match status" value="1"/>
</dbReference>
<dbReference type="InterPro" id="IPR028098">
    <property type="entry name" value="Glyco_trans_4-like_N"/>
</dbReference>
<name>A0A940WCW0_9ACTN</name>
<feature type="domain" description="Glycosyl transferase family 1" evidence="4">
    <location>
        <begin position="201"/>
        <end position="360"/>
    </location>
</feature>
<keyword evidence="7" id="KW-1185">Reference proteome</keyword>
<comment type="caution">
    <text evidence="6">The sequence shown here is derived from an EMBL/GenBank/DDBJ whole genome shotgun (WGS) entry which is preliminary data.</text>
</comment>
<evidence type="ECO:0000256" key="3">
    <source>
        <dbReference type="SAM" id="MobiDB-lite"/>
    </source>
</evidence>
<dbReference type="PANTHER" id="PTHR45947">
    <property type="entry name" value="SULFOQUINOVOSYL TRANSFERASE SQD2"/>
    <property type="match status" value="1"/>
</dbReference>
<dbReference type="AlphaFoldDB" id="A0A940WCW0"/>
<evidence type="ECO:0000313" key="6">
    <source>
        <dbReference type="EMBL" id="MBP2703189.1"/>
    </source>
</evidence>
<protein>
    <submittedName>
        <fullName evidence="6">Glycosyltransferase</fullName>
    </submittedName>
</protein>
<feature type="region of interest" description="Disordered" evidence="3">
    <location>
        <begin position="383"/>
        <end position="408"/>
    </location>
</feature>
<dbReference type="InterPro" id="IPR001296">
    <property type="entry name" value="Glyco_trans_1"/>
</dbReference>
<dbReference type="GO" id="GO:1901137">
    <property type="term" value="P:carbohydrate derivative biosynthetic process"/>
    <property type="evidence" value="ECO:0007669"/>
    <property type="project" value="UniProtKB-ARBA"/>
</dbReference>
<dbReference type="EMBL" id="JAFCNB010000002">
    <property type="protein sequence ID" value="MBP2703189.1"/>
    <property type="molecule type" value="Genomic_DNA"/>
</dbReference>
<gene>
    <name evidence="6" type="ORF">JOL79_05160</name>
</gene>
<accession>A0A940WCW0</accession>
<dbReference type="GO" id="GO:0016757">
    <property type="term" value="F:glycosyltransferase activity"/>
    <property type="evidence" value="ECO:0007669"/>
    <property type="project" value="UniProtKB-KW"/>
</dbReference>
<organism evidence="6 7">
    <name type="scientific">Microbispora oryzae</name>
    <dbReference type="NCBI Taxonomy" id="2806554"/>
    <lineage>
        <taxon>Bacteria</taxon>
        <taxon>Bacillati</taxon>
        <taxon>Actinomycetota</taxon>
        <taxon>Actinomycetes</taxon>
        <taxon>Streptosporangiales</taxon>
        <taxon>Streptosporangiaceae</taxon>
        <taxon>Microbispora</taxon>
    </lineage>
</organism>
<evidence type="ECO:0000256" key="2">
    <source>
        <dbReference type="ARBA" id="ARBA00022679"/>
    </source>
</evidence>
<dbReference type="Gene3D" id="3.40.50.2000">
    <property type="entry name" value="Glycogen Phosphorylase B"/>
    <property type="match status" value="2"/>
</dbReference>
<keyword evidence="2" id="KW-0808">Transferase</keyword>
<dbReference type="RefSeq" id="WP_210154481.1">
    <property type="nucleotide sequence ID" value="NZ_JAFCNB010000002.1"/>
</dbReference>
<proteinExistence type="predicted"/>
<dbReference type="Proteomes" id="UP000674234">
    <property type="component" value="Unassembled WGS sequence"/>
</dbReference>
<keyword evidence="1" id="KW-0328">Glycosyltransferase</keyword>
<dbReference type="InterPro" id="IPR050194">
    <property type="entry name" value="Glycosyltransferase_grp1"/>
</dbReference>
<evidence type="ECO:0000313" key="7">
    <source>
        <dbReference type="Proteomes" id="UP000674234"/>
    </source>
</evidence>
<sequence length="408" mass="43038">MKIVRLANFVAPRSGGLRTALRELGAGYAAAGHEVALVIPGPRPERRETPAGLVISVPGPLVPGTGGYRVITARRSLTRLLDDLAPDRLEVSDRTTLRWTGRWARSRGVRSAMVSHESLDGLLRVFTPRRVAGVLPNLAADRVAGRMADRLNAATAESFDTIICTTGWAAAEFQRIGVTNLVRAPLGVDLDRFAPANRDAELRRTLAAPGEHLVVHCSRLSPEKRPDRPVLALRELRRRGVPAVLAVAGDGPRRRALEALAGDLPVRFLGHLSDRDLVARLFATADVTIAPGPVETFGLAALEALASGTPVVVSAESALPEVVADAGLAVDGGPGAYADAVERILARDEGERRAAARRQAERYGWPAAVAGFLRALDAGAGPGIGTGSRTGGARAPRPVSHTDPSGEE</sequence>
<feature type="domain" description="Glycosyltransferase subfamily 4-like N-terminal" evidence="5">
    <location>
        <begin position="15"/>
        <end position="180"/>
    </location>
</feature>
<evidence type="ECO:0000259" key="4">
    <source>
        <dbReference type="Pfam" id="PF00534"/>
    </source>
</evidence>
<dbReference type="PANTHER" id="PTHR45947:SF3">
    <property type="entry name" value="SULFOQUINOVOSYL TRANSFERASE SQD2"/>
    <property type="match status" value="1"/>
</dbReference>
<dbReference type="Pfam" id="PF00534">
    <property type="entry name" value="Glycos_transf_1"/>
    <property type="match status" value="1"/>
</dbReference>